<dbReference type="InterPro" id="IPR009057">
    <property type="entry name" value="Homeodomain-like_sf"/>
</dbReference>
<dbReference type="InterPro" id="IPR036271">
    <property type="entry name" value="Tet_transcr_reg_TetR-rel_C_sf"/>
</dbReference>
<keyword evidence="1 2" id="KW-0238">DNA-binding</keyword>
<dbReference type="EMBL" id="CP024201">
    <property type="protein sequence ID" value="ATQ42163.1"/>
    <property type="molecule type" value="Genomic_DNA"/>
</dbReference>
<dbReference type="PROSITE" id="PS01081">
    <property type="entry name" value="HTH_TETR_1"/>
    <property type="match status" value="1"/>
</dbReference>
<dbReference type="Gene3D" id="1.10.357.10">
    <property type="entry name" value="Tetracycline Repressor, domain 2"/>
    <property type="match status" value="2"/>
</dbReference>
<evidence type="ECO:0000256" key="3">
    <source>
        <dbReference type="SAM" id="MobiDB-lite"/>
    </source>
</evidence>
<feature type="DNA-binding region" description="H-T-H motif" evidence="2">
    <location>
        <begin position="42"/>
        <end position="61"/>
    </location>
</feature>
<evidence type="ECO:0000256" key="2">
    <source>
        <dbReference type="PROSITE-ProRule" id="PRU00335"/>
    </source>
</evidence>
<name>A0A2D2AVY7_9CAUL</name>
<dbReference type="InterPro" id="IPR001647">
    <property type="entry name" value="HTH_TetR"/>
</dbReference>
<dbReference type="SUPFAM" id="SSF46689">
    <property type="entry name" value="Homeodomain-like"/>
    <property type="match status" value="2"/>
</dbReference>
<dbReference type="KEGG" id="cmb:CSW64_06910"/>
<protein>
    <recommendedName>
        <fullName evidence="4">HTH tetR-type domain-containing protein</fullName>
    </recommendedName>
</protein>
<proteinExistence type="predicted"/>
<feature type="domain" description="HTH tetR-type" evidence="4">
    <location>
        <begin position="235"/>
        <end position="295"/>
    </location>
</feature>
<dbReference type="PROSITE" id="PS50977">
    <property type="entry name" value="HTH_TETR_2"/>
    <property type="match status" value="2"/>
</dbReference>
<reference evidence="5 6" key="1">
    <citation type="submission" date="2017-10" db="EMBL/GenBank/DDBJ databases">
        <title>Genome sequence of Caulobacter mirabilis FWC38.</title>
        <authorList>
            <person name="Fiebig A."/>
            <person name="Crosson S."/>
        </authorList>
    </citation>
    <scope>NUCLEOTIDE SEQUENCE [LARGE SCALE GENOMIC DNA]</scope>
    <source>
        <strain evidence="5 6">FWC 38</strain>
    </source>
</reference>
<dbReference type="PANTHER" id="PTHR30055">
    <property type="entry name" value="HTH-TYPE TRANSCRIPTIONAL REGULATOR RUTR"/>
    <property type="match status" value="1"/>
</dbReference>
<dbReference type="Gene3D" id="1.10.10.60">
    <property type="entry name" value="Homeodomain-like"/>
    <property type="match status" value="1"/>
</dbReference>
<dbReference type="InterPro" id="IPR050109">
    <property type="entry name" value="HTH-type_TetR-like_transc_reg"/>
</dbReference>
<sequence>MTTESAARAPRPKPARKRAAKRDLLLDEAARRINAQGAGAIVLNDIAEQVGLSRNTLYYYVADRADLVFRSYLRACEATADDLALAVETGDGPSDRIRRFVEAELAFDRPPQAVLTDIDYLPEAPRAVIREHQARNIAALRGLIAEGIAADVFRPCDTEIAAQSLTGLISWTRLSAGWLGHRDDRAARRRATAAVVDLFLHGFAADASADVRCGIDIEALTARPFNAFDRKQTNEVKIGQLIAAASRLFNRRGIDGVSLDEISASVGATKGAVYHYFDDKADLVVRCYRRAFELYDLIMDTAVKAGRTGFERSLITLHLNIQAQAGPLSPLMLQPGRMSLPADELERFSRASRRLRMTSARNQRQGAADGSSRAADSAFAAEAAAGIFLWLPKWLPEGYPMTPIQIADAICDLTALGIEARAG</sequence>
<dbReference type="AlphaFoldDB" id="A0A2D2AVY7"/>
<feature type="compositionally biased region" description="Basic residues" evidence="3">
    <location>
        <begin position="10"/>
        <end position="20"/>
    </location>
</feature>
<dbReference type="Pfam" id="PF00440">
    <property type="entry name" value="TetR_N"/>
    <property type="match status" value="2"/>
</dbReference>
<dbReference type="RefSeq" id="WP_099621420.1">
    <property type="nucleotide sequence ID" value="NZ_CP024201.1"/>
</dbReference>
<feature type="region of interest" description="Disordered" evidence="3">
    <location>
        <begin position="1"/>
        <end position="20"/>
    </location>
</feature>
<evidence type="ECO:0000259" key="4">
    <source>
        <dbReference type="PROSITE" id="PS50977"/>
    </source>
</evidence>
<evidence type="ECO:0000313" key="6">
    <source>
        <dbReference type="Proteomes" id="UP000228945"/>
    </source>
</evidence>
<dbReference type="InterPro" id="IPR023772">
    <property type="entry name" value="DNA-bd_HTH_TetR-type_CS"/>
</dbReference>
<dbReference type="SUPFAM" id="SSF48498">
    <property type="entry name" value="Tetracyclin repressor-like, C-terminal domain"/>
    <property type="match status" value="1"/>
</dbReference>
<accession>A0A2D2AVY7</accession>
<keyword evidence="6" id="KW-1185">Reference proteome</keyword>
<feature type="DNA-binding region" description="H-T-H motif" evidence="2">
    <location>
        <begin position="258"/>
        <end position="277"/>
    </location>
</feature>
<organism evidence="5 6">
    <name type="scientific">Caulobacter mirabilis</name>
    <dbReference type="NCBI Taxonomy" id="69666"/>
    <lineage>
        <taxon>Bacteria</taxon>
        <taxon>Pseudomonadati</taxon>
        <taxon>Pseudomonadota</taxon>
        <taxon>Alphaproteobacteria</taxon>
        <taxon>Caulobacterales</taxon>
        <taxon>Caulobacteraceae</taxon>
        <taxon>Caulobacter</taxon>
    </lineage>
</organism>
<evidence type="ECO:0000313" key="5">
    <source>
        <dbReference type="EMBL" id="ATQ42163.1"/>
    </source>
</evidence>
<dbReference type="Proteomes" id="UP000228945">
    <property type="component" value="Chromosome"/>
</dbReference>
<dbReference type="InterPro" id="IPR041490">
    <property type="entry name" value="KstR2_TetR_C"/>
</dbReference>
<dbReference type="PANTHER" id="PTHR30055:SF223">
    <property type="entry name" value="HTH-TYPE TRANSCRIPTIONAL REGULATOR UIDR"/>
    <property type="match status" value="1"/>
</dbReference>
<gene>
    <name evidence="5" type="ORF">CSW64_06910</name>
</gene>
<dbReference type="OrthoDB" id="9811084at2"/>
<evidence type="ECO:0000256" key="1">
    <source>
        <dbReference type="ARBA" id="ARBA00023125"/>
    </source>
</evidence>
<dbReference type="GO" id="GO:0003700">
    <property type="term" value="F:DNA-binding transcription factor activity"/>
    <property type="evidence" value="ECO:0007669"/>
    <property type="project" value="TreeGrafter"/>
</dbReference>
<dbReference type="Pfam" id="PF17932">
    <property type="entry name" value="TetR_C_24"/>
    <property type="match status" value="1"/>
</dbReference>
<dbReference type="PRINTS" id="PR00455">
    <property type="entry name" value="HTHTETR"/>
</dbReference>
<dbReference type="GO" id="GO:0000976">
    <property type="term" value="F:transcription cis-regulatory region binding"/>
    <property type="evidence" value="ECO:0007669"/>
    <property type="project" value="TreeGrafter"/>
</dbReference>
<feature type="domain" description="HTH tetR-type" evidence="4">
    <location>
        <begin position="19"/>
        <end position="79"/>
    </location>
</feature>